<organism evidence="9 10">
    <name type="scientific">Treponema putidum</name>
    <dbReference type="NCBI Taxonomy" id="221027"/>
    <lineage>
        <taxon>Bacteria</taxon>
        <taxon>Pseudomonadati</taxon>
        <taxon>Spirochaetota</taxon>
        <taxon>Spirochaetia</taxon>
        <taxon>Spirochaetales</taxon>
        <taxon>Treponemataceae</taxon>
        <taxon>Treponema</taxon>
    </lineage>
</organism>
<dbReference type="InterPro" id="IPR036640">
    <property type="entry name" value="ABC1_TM_sf"/>
</dbReference>
<protein>
    <submittedName>
        <fullName evidence="9">ABC transporter ATP-binding protein</fullName>
    </submittedName>
</protein>
<keyword evidence="2 7" id="KW-0812">Transmembrane</keyword>
<dbReference type="GO" id="GO:0034040">
    <property type="term" value="F:ATPase-coupled lipid transmembrane transporter activity"/>
    <property type="evidence" value="ECO:0007669"/>
    <property type="project" value="TreeGrafter"/>
</dbReference>
<evidence type="ECO:0000256" key="7">
    <source>
        <dbReference type="SAM" id="Phobius"/>
    </source>
</evidence>
<evidence type="ECO:0000313" key="10">
    <source>
        <dbReference type="Proteomes" id="UP001058682"/>
    </source>
</evidence>
<evidence type="ECO:0000259" key="8">
    <source>
        <dbReference type="PROSITE" id="PS50893"/>
    </source>
</evidence>
<dbReference type="PROSITE" id="PS00211">
    <property type="entry name" value="ABC_TRANSPORTER_1"/>
    <property type="match status" value="1"/>
</dbReference>
<dbReference type="GO" id="GO:0005524">
    <property type="term" value="F:ATP binding"/>
    <property type="evidence" value="ECO:0007669"/>
    <property type="project" value="UniProtKB-KW"/>
</dbReference>
<accession>A0AAE9MX67</accession>
<sequence length="612" mass="70949">MKTGIKDIIKFSYKTDKVLFTSLILEQIVSTADIFINLYLVKLIINAFVKGKTKEEILFLCLIALISNFVLILIKRFSEETQTNRFRIILYKRDMEINKKTMKLDYEFLEDTDLQLGLTKMREYDNFGNYGIYHVGRHFGAIINSVLTFIFAIIFSINLFRMQSELIPIANWLWNTIFILLFFSFSLISILASKKFNTKMQAMFDKDVVFLNRLLRVYMNTNDDYKSGKDVRLYNYNLLTSVLKNSNNNVKNFYNRMSHNFFKCNVQTGLMTIFSSLLVYFYAGFKAYYGLIELGDIVQYTGIAVLTADAVTLIIMSISSLYANKDYFKTIFDYLNLSNGKYEGSLPIEKRDDNEYEFEFKNVSFKYPKTSKYVLQNVNLKFKIGQRLAIVGMNGSGKTTLIKLLTRFYDPTEGEILLNGINIQKYDYNEYLDIFSVVFQDFKLFSFMLGQNISASMEYDEKRAEDALTKAGFEKALQKMPQGLKTYLYQDYEEGGVEISGGEAQKIAMARAIYKDSPFIILDEPTAALDPISEFEIYSKFDTIIGNKTAVYISHRLSSCKFCDEIAVFDEGKLVQQGSHDVLLQDKEGKYSELWNAQAQYYKEEEIEKLLR</sequence>
<dbReference type="InterPro" id="IPR003593">
    <property type="entry name" value="AAA+_ATPase"/>
</dbReference>
<dbReference type="Gene3D" id="1.20.1560.10">
    <property type="entry name" value="ABC transporter type 1, transmembrane domain"/>
    <property type="match status" value="1"/>
</dbReference>
<dbReference type="Proteomes" id="UP001058682">
    <property type="component" value="Chromosome"/>
</dbReference>
<gene>
    <name evidence="9" type="ORF">E4N74_12515</name>
</gene>
<dbReference type="Pfam" id="PF00005">
    <property type="entry name" value="ABC_tran"/>
    <property type="match status" value="1"/>
</dbReference>
<dbReference type="InterPro" id="IPR003439">
    <property type="entry name" value="ABC_transporter-like_ATP-bd"/>
</dbReference>
<dbReference type="InterPro" id="IPR027417">
    <property type="entry name" value="P-loop_NTPase"/>
</dbReference>
<keyword evidence="6 7" id="KW-0472">Membrane</keyword>
<evidence type="ECO:0000256" key="5">
    <source>
        <dbReference type="ARBA" id="ARBA00022989"/>
    </source>
</evidence>
<keyword evidence="4 9" id="KW-0067">ATP-binding</keyword>
<dbReference type="GO" id="GO:0016887">
    <property type="term" value="F:ATP hydrolysis activity"/>
    <property type="evidence" value="ECO:0007669"/>
    <property type="project" value="InterPro"/>
</dbReference>
<dbReference type="PANTHER" id="PTHR24221:SF646">
    <property type="entry name" value="HAEMOLYSIN SECRETION ATP-BINDING PROTEIN"/>
    <property type="match status" value="1"/>
</dbReference>
<dbReference type="EMBL" id="CP038804">
    <property type="protein sequence ID" value="UTY34733.1"/>
    <property type="molecule type" value="Genomic_DNA"/>
</dbReference>
<feature type="domain" description="ABC transporter" evidence="8">
    <location>
        <begin position="358"/>
        <end position="596"/>
    </location>
</feature>
<evidence type="ECO:0000256" key="6">
    <source>
        <dbReference type="ARBA" id="ARBA00023136"/>
    </source>
</evidence>
<dbReference type="CDD" id="cd03228">
    <property type="entry name" value="ABCC_MRP_Like"/>
    <property type="match status" value="1"/>
</dbReference>
<evidence type="ECO:0000256" key="3">
    <source>
        <dbReference type="ARBA" id="ARBA00022741"/>
    </source>
</evidence>
<feature type="transmembrane region" description="Helical" evidence="7">
    <location>
        <begin position="297"/>
        <end position="322"/>
    </location>
</feature>
<dbReference type="InterPro" id="IPR039421">
    <property type="entry name" value="Type_1_exporter"/>
</dbReference>
<reference evidence="9" key="1">
    <citation type="submission" date="2019-04" db="EMBL/GenBank/DDBJ databases">
        <title>Whole genome sequencing of oral phylogroup 2 treponemes.</title>
        <authorList>
            <person name="Chan Y."/>
            <person name="Zeng H.H."/>
            <person name="Yu X.L."/>
            <person name="Leung W.K."/>
            <person name="Watt R.M."/>
        </authorList>
    </citation>
    <scope>NUCLEOTIDE SEQUENCE</scope>
    <source>
        <strain evidence="9">OMZ 835</strain>
    </source>
</reference>
<dbReference type="InterPro" id="IPR017871">
    <property type="entry name" value="ABC_transporter-like_CS"/>
</dbReference>
<feature type="transmembrane region" description="Helical" evidence="7">
    <location>
        <begin position="172"/>
        <end position="193"/>
    </location>
</feature>
<dbReference type="RefSeq" id="WP_255818007.1">
    <property type="nucleotide sequence ID" value="NZ_CP038804.1"/>
</dbReference>
<dbReference type="Gene3D" id="3.40.50.300">
    <property type="entry name" value="P-loop containing nucleotide triphosphate hydrolases"/>
    <property type="match status" value="1"/>
</dbReference>
<name>A0AAE9MX67_9SPIR</name>
<dbReference type="AlphaFoldDB" id="A0AAE9MX67"/>
<dbReference type="SMART" id="SM00382">
    <property type="entry name" value="AAA"/>
    <property type="match status" value="1"/>
</dbReference>
<feature type="transmembrane region" description="Helical" evidence="7">
    <location>
        <begin position="57"/>
        <end position="77"/>
    </location>
</feature>
<keyword evidence="5 7" id="KW-1133">Transmembrane helix</keyword>
<keyword evidence="3" id="KW-0547">Nucleotide-binding</keyword>
<dbReference type="PANTHER" id="PTHR24221">
    <property type="entry name" value="ATP-BINDING CASSETTE SUB-FAMILY B"/>
    <property type="match status" value="1"/>
</dbReference>
<dbReference type="PROSITE" id="PS50893">
    <property type="entry name" value="ABC_TRANSPORTER_2"/>
    <property type="match status" value="1"/>
</dbReference>
<evidence type="ECO:0000313" key="9">
    <source>
        <dbReference type="EMBL" id="UTY34733.1"/>
    </source>
</evidence>
<proteinExistence type="predicted"/>
<evidence type="ECO:0000256" key="2">
    <source>
        <dbReference type="ARBA" id="ARBA00022692"/>
    </source>
</evidence>
<feature type="transmembrane region" description="Helical" evidence="7">
    <location>
        <begin position="20"/>
        <end position="45"/>
    </location>
</feature>
<feature type="transmembrane region" description="Helical" evidence="7">
    <location>
        <begin position="139"/>
        <end position="160"/>
    </location>
</feature>
<dbReference type="GO" id="GO:0005886">
    <property type="term" value="C:plasma membrane"/>
    <property type="evidence" value="ECO:0007669"/>
    <property type="project" value="UniProtKB-SubCell"/>
</dbReference>
<evidence type="ECO:0000256" key="1">
    <source>
        <dbReference type="ARBA" id="ARBA00004651"/>
    </source>
</evidence>
<feature type="transmembrane region" description="Helical" evidence="7">
    <location>
        <begin position="266"/>
        <end position="285"/>
    </location>
</feature>
<evidence type="ECO:0000256" key="4">
    <source>
        <dbReference type="ARBA" id="ARBA00022840"/>
    </source>
</evidence>
<dbReference type="SUPFAM" id="SSF90123">
    <property type="entry name" value="ABC transporter transmembrane region"/>
    <property type="match status" value="1"/>
</dbReference>
<comment type="subcellular location">
    <subcellularLocation>
        <location evidence="1">Cell membrane</location>
        <topology evidence="1">Multi-pass membrane protein</topology>
    </subcellularLocation>
</comment>
<dbReference type="SUPFAM" id="SSF52540">
    <property type="entry name" value="P-loop containing nucleoside triphosphate hydrolases"/>
    <property type="match status" value="1"/>
</dbReference>